<sequence>MNRADQSSGFLGWFLSGRWQASAAIVLLFALARLLPVLALPLLINVVALLALVTMQAGRKESLEVLAIATIGVGIVTWSPAFAVAFVLLAWLPGRLIGEGLLWREDWRGLLWALAVLGLLSLLVTLWVLPGAAGPEYWQSQLATLLKPLAERLSTQQKEAIDLVVPFTPGVVSLGVVLMGTVAGVLASRWRERLQGDLRVQRPFSTLVLPSWWIWPFLLSTAASLVLTGLGLWWAENLTLFLSAFYLLQGLSLVHLWFVLRSWPAWGLVLFYLGLILLSQLALPVMLLGILDRFFSWHGRLRPPGP</sequence>
<dbReference type="AlphaFoldDB" id="A0A059ZW70"/>
<protein>
    <recommendedName>
        <fullName evidence="4">DUF2232 domain-containing protein</fullName>
    </recommendedName>
</protein>
<dbReference type="eggNOG" id="COG4241">
    <property type="taxonomic scope" value="Bacteria"/>
</dbReference>
<dbReference type="RefSeq" id="WP_004870218.1">
    <property type="nucleotide sequence ID" value="NZ_CP005986.1"/>
</dbReference>
<dbReference type="InterPro" id="IPR018710">
    <property type="entry name" value="DUF2232"/>
</dbReference>
<dbReference type="KEGG" id="acz:Acaty_c0266"/>
<evidence type="ECO:0000256" key="1">
    <source>
        <dbReference type="SAM" id="Phobius"/>
    </source>
</evidence>
<evidence type="ECO:0008006" key="4">
    <source>
        <dbReference type="Google" id="ProtNLM"/>
    </source>
</evidence>
<feature type="transmembrane region" description="Helical" evidence="1">
    <location>
        <begin position="110"/>
        <end position="129"/>
    </location>
</feature>
<feature type="transmembrane region" description="Helical" evidence="1">
    <location>
        <begin position="65"/>
        <end position="90"/>
    </location>
</feature>
<dbReference type="HOGENOM" id="CLU_910983_0_0_6"/>
<organism evidence="2 3">
    <name type="scientific">Acidithiobacillus caldus (strain ATCC 51756 / DSM 8584 / KU)</name>
    <dbReference type="NCBI Taxonomy" id="637389"/>
    <lineage>
        <taxon>Bacteria</taxon>
        <taxon>Pseudomonadati</taxon>
        <taxon>Pseudomonadota</taxon>
        <taxon>Acidithiobacillia</taxon>
        <taxon>Acidithiobacillales</taxon>
        <taxon>Acidithiobacillaceae</taxon>
        <taxon>Acidithiobacillus</taxon>
    </lineage>
</organism>
<keyword evidence="1" id="KW-0472">Membrane</keyword>
<feature type="transmembrane region" description="Helical" evidence="1">
    <location>
        <begin position="212"/>
        <end position="233"/>
    </location>
</feature>
<dbReference type="Pfam" id="PF09991">
    <property type="entry name" value="DUF2232"/>
    <property type="match status" value="1"/>
</dbReference>
<dbReference type="GeneID" id="92930286"/>
<feature type="transmembrane region" description="Helical" evidence="1">
    <location>
        <begin position="163"/>
        <end position="187"/>
    </location>
</feature>
<gene>
    <name evidence="2" type="ORF">Acaty_c0266</name>
</gene>
<feature type="transmembrane region" description="Helical" evidence="1">
    <location>
        <begin position="240"/>
        <end position="260"/>
    </location>
</feature>
<accession>A0A059ZW70</accession>
<evidence type="ECO:0000313" key="3">
    <source>
        <dbReference type="Proteomes" id="UP000005522"/>
    </source>
</evidence>
<keyword evidence="1" id="KW-0812">Transmembrane</keyword>
<name>A0A059ZW70_ACICK</name>
<dbReference type="EMBL" id="CP005986">
    <property type="protein sequence ID" value="AIA54157.1"/>
    <property type="molecule type" value="Genomic_DNA"/>
</dbReference>
<feature type="transmembrane region" description="Helical" evidence="1">
    <location>
        <begin position="266"/>
        <end position="291"/>
    </location>
</feature>
<feature type="transmembrane region" description="Helical" evidence="1">
    <location>
        <begin position="33"/>
        <end position="53"/>
    </location>
</feature>
<reference evidence="2 3" key="1">
    <citation type="journal article" date="2009" name="J. Bacteriol.">
        <title>Draft genome sequence of the extremely acidophilic bacterium Acidithiobacillus caldus ATCC 51756 reveals metabolic versatility in the genus Acidithiobacillus.</title>
        <authorList>
            <person name="Valdes J."/>
            <person name="Quatrini R."/>
            <person name="Hallberg K."/>
            <person name="Dopson M."/>
            <person name="Valenzuela P.D."/>
            <person name="Holmes D.S."/>
        </authorList>
    </citation>
    <scope>NUCLEOTIDE SEQUENCE [LARGE SCALE GENOMIC DNA]</scope>
    <source>
        <strain evidence="3">ATCC 51756 / DSM 8584 / KU</strain>
    </source>
</reference>
<evidence type="ECO:0000313" key="2">
    <source>
        <dbReference type="EMBL" id="AIA54157.1"/>
    </source>
</evidence>
<proteinExistence type="predicted"/>
<keyword evidence="1" id="KW-1133">Transmembrane helix</keyword>
<dbReference type="Proteomes" id="UP000005522">
    <property type="component" value="Chromosome"/>
</dbReference>